<dbReference type="STRING" id="1658172.A0A1B7NSI6"/>
<dbReference type="InterPro" id="IPR013328">
    <property type="entry name" value="6PGD_dom2"/>
</dbReference>
<organism evidence="2 3">
    <name type="scientific">Emergomyces africanus</name>
    <dbReference type="NCBI Taxonomy" id="1955775"/>
    <lineage>
        <taxon>Eukaryota</taxon>
        <taxon>Fungi</taxon>
        <taxon>Dikarya</taxon>
        <taxon>Ascomycota</taxon>
        <taxon>Pezizomycotina</taxon>
        <taxon>Eurotiomycetes</taxon>
        <taxon>Eurotiomycetidae</taxon>
        <taxon>Onygenales</taxon>
        <taxon>Ajellomycetaceae</taxon>
        <taxon>Emergomyces</taxon>
    </lineage>
</organism>
<gene>
    <name evidence="2" type="ORF">ACJ72_06035</name>
</gene>
<accession>A0A1B7NSI6</accession>
<evidence type="ECO:0000313" key="2">
    <source>
        <dbReference type="EMBL" id="OAX79640.1"/>
    </source>
</evidence>
<name>A0A1B7NSI6_9EURO</name>
<evidence type="ECO:0000313" key="3">
    <source>
        <dbReference type="Proteomes" id="UP000091918"/>
    </source>
</evidence>
<reference evidence="2 3" key="1">
    <citation type="submission" date="2015-07" db="EMBL/GenBank/DDBJ databases">
        <title>Emmonsia species relationships and genome sequence.</title>
        <authorList>
            <person name="Cuomo C.A."/>
            <person name="Schwartz I.S."/>
            <person name="Kenyon C."/>
            <person name="de Hoog G.S."/>
            <person name="Govender N.P."/>
            <person name="Botha A."/>
            <person name="Moreno L."/>
            <person name="de Vries M."/>
            <person name="Munoz J.F."/>
            <person name="Stielow J.B."/>
        </authorList>
    </citation>
    <scope>NUCLEOTIDE SEQUENCE [LARGE SCALE GENOMIC DNA]</scope>
    <source>
        <strain evidence="2 3">CBS 136260</strain>
    </source>
</reference>
<comment type="caution">
    <text evidence="2">The sequence shown here is derived from an EMBL/GenBank/DDBJ whole genome shotgun (WGS) entry which is preliminary data.</text>
</comment>
<dbReference type="Gene3D" id="1.10.1040.10">
    <property type="entry name" value="N-(1-d-carboxylethyl)-l-norvaline Dehydrogenase, domain 2"/>
    <property type="match status" value="1"/>
</dbReference>
<dbReference type="Pfam" id="PF21761">
    <property type="entry name" value="RedAm-like_C"/>
    <property type="match status" value="1"/>
</dbReference>
<protein>
    <recommendedName>
        <fullName evidence="1">NADPH-dependent reductive aminase-like C-terminal domain-containing protein</fullName>
    </recommendedName>
</protein>
<proteinExistence type="predicted"/>
<dbReference type="EMBL" id="LGUA01000948">
    <property type="protein sequence ID" value="OAX79640.1"/>
    <property type="molecule type" value="Genomic_DNA"/>
</dbReference>
<evidence type="ECO:0000259" key="1">
    <source>
        <dbReference type="Pfam" id="PF21761"/>
    </source>
</evidence>
<dbReference type="OrthoDB" id="435038at2759"/>
<feature type="domain" description="NADPH-dependent reductive aminase-like C-terminal" evidence="1">
    <location>
        <begin position="2"/>
        <end position="75"/>
    </location>
</feature>
<sequence length="79" mass="8492">MTQLLNTLAKKVDEWDFGDGGSRLDMQAHAVPNLLEVSEAQGVSVELIQPILKLIERMVGEGGGKEGLSALVRMIMKGA</sequence>
<dbReference type="Proteomes" id="UP000091918">
    <property type="component" value="Unassembled WGS sequence"/>
</dbReference>
<dbReference type="InterPro" id="IPR048666">
    <property type="entry name" value="RedAm-like_C"/>
</dbReference>
<keyword evidence="3" id="KW-1185">Reference proteome</keyword>
<dbReference type="AlphaFoldDB" id="A0A1B7NSI6"/>